<comment type="function">
    <text evidence="8">NQR complex catalyzes the reduction of ubiquinone-1 to ubiquinol by two successive reactions, coupled with the transport of Na(+) ions from the cytoplasm to the periplasm. NqrA to NqrE are probably involved in the second step, the conversion of ubisemiquinone to ubiquinol.</text>
</comment>
<evidence type="ECO:0000256" key="8">
    <source>
        <dbReference type="HAMAP-Rule" id="MF_00425"/>
    </source>
</evidence>
<sequence length="447" mass="48037">MDTINIKKGLDLPLAGAPEQKIHQGQPVRSVGLVGPDYIGLKPKVLVQEHEEVKRGTPLFFHKDNPEAMIVSPVTGRVRAINRGARRVLQSIVVEVDNVDDKGIDFGALADDASADDVKTKICAAGLWTSFKSRPYSKVPQTDGKPLAIYVTALESEPLAAEANVIIEERVDDFAKGLLAVSKLTDGPTYLCQSPDLSFDGAAAAGVTPVGFTGPHPAGLPGTHMHFLTPPRAEQSVWTISYQDVLAIGALARTGHLDPTIVISICGPIAKNPRLVRTLSGASIEDLAEGEIAADCIPRILSGSVLSGRAADGPMSYVGRYHRQVSMIEEDKKQIPLGWIRPMPGKYAFQPVLASAFSKKLYALTSNLNGGRRAMVPTGTFEELMPQDFLPTQLLRALLIKDTDAAQALGALELDEEDLGLVGFACPAKYEYGLALRECLEKIEKEG</sequence>
<dbReference type="NCBIfam" id="TIGR01936">
    <property type="entry name" value="nqrA"/>
    <property type="match status" value="1"/>
</dbReference>
<gene>
    <name evidence="8 12" type="primary">nqrA</name>
    <name evidence="12" type="ORF">LA5096_05835</name>
</gene>
<keyword evidence="5 8" id="KW-0406">Ion transport</keyword>
<evidence type="ECO:0000259" key="9">
    <source>
        <dbReference type="Pfam" id="PF05896"/>
    </source>
</evidence>
<keyword evidence="3 8" id="KW-0520">NAD</keyword>
<dbReference type="PANTHER" id="PTHR37839">
    <property type="entry name" value="NA(+)-TRANSLOCATING NADH-QUINONE REDUCTASE SUBUNIT A"/>
    <property type="match status" value="1"/>
</dbReference>
<dbReference type="EMBL" id="CXWC01000016">
    <property type="protein sequence ID" value="CTQ78804.1"/>
    <property type="molecule type" value="Genomic_DNA"/>
</dbReference>
<evidence type="ECO:0000256" key="5">
    <source>
        <dbReference type="ARBA" id="ARBA00023065"/>
    </source>
</evidence>
<dbReference type="Pfam" id="PF24836">
    <property type="entry name" value="NQRA_2nd"/>
    <property type="match status" value="1"/>
</dbReference>
<dbReference type="InterPro" id="IPR056147">
    <property type="entry name" value="NQRA_N"/>
</dbReference>
<accession>A0A0M7AYX0</accession>
<evidence type="ECO:0000256" key="2">
    <source>
        <dbReference type="ARBA" id="ARBA00022967"/>
    </source>
</evidence>
<organism evidence="12 13">
    <name type="scientific">Roseibium album</name>
    <dbReference type="NCBI Taxonomy" id="311410"/>
    <lineage>
        <taxon>Bacteria</taxon>
        <taxon>Pseudomonadati</taxon>
        <taxon>Pseudomonadota</taxon>
        <taxon>Alphaproteobacteria</taxon>
        <taxon>Hyphomicrobiales</taxon>
        <taxon>Stappiaceae</taxon>
        <taxon>Roseibium</taxon>
    </lineage>
</organism>
<keyword evidence="12" id="KW-0560">Oxidoreductase</keyword>
<comment type="similarity">
    <text evidence="8">Belongs to the NqrA family.</text>
</comment>
<dbReference type="HAMAP" id="MF_00425">
    <property type="entry name" value="NqrA"/>
    <property type="match status" value="1"/>
</dbReference>
<dbReference type="STRING" id="311410.LA5095_05481"/>
<reference evidence="13" key="1">
    <citation type="submission" date="2015-07" db="EMBL/GenBank/DDBJ databases">
        <authorList>
            <person name="Rodrigo-Torres Lidia"/>
            <person name="Arahal R.David."/>
        </authorList>
    </citation>
    <scope>NUCLEOTIDE SEQUENCE [LARGE SCALE GENOMIC DNA]</scope>
    <source>
        <strain evidence="13">CECT 5096</strain>
    </source>
</reference>
<dbReference type="EC" id="7.2.1.1" evidence="8"/>
<keyword evidence="4 8" id="KW-0915">Sodium</keyword>
<dbReference type="GeneID" id="97673074"/>
<keyword evidence="7 8" id="KW-0739">Sodium transport</keyword>
<comment type="catalytic activity">
    <reaction evidence="8">
        <text>a ubiquinone + n Na(+)(in) + NADH + H(+) = a ubiquinol + n Na(+)(out) + NAD(+)</text>
        <dbReference type="Rhea" id="RHEA:47748"/>
        <dbReference type="Rhea" id="RHEA-COMP:9565"/>
        <dbReference type="Rhea" id="RHEA-COMP:9566"/>
        <dbReference type="ChEBI" id="CHEBI:15378"/>
        <dbReference type="ChEBI" id="CHEBI:16389"/>
        <dbReference type="ChEBI" id="CHEBI:17976"/>
        <dbReference type="ChEBI" id="CHEBI:29101"/>
        <dbReference type="ChEBI" id="CHEBI:57540"/>
        <dbReference type="ChEBI" id="CHEBI:57945"/>
        <dbReference type="EC" id="7.2.1.1"/>
    </reaction>
</comment>
<evidence type="ECO:0000256" key="7">
    <source>
        <dbReference type="ARBA" id="ARBA00023201"/>
    </source>
</evidence>
<dbReference type="RefSeq" id="WP_055120901.1">
    <property type="nucleotide sequence ID" value="NZ_CXWA01000012.1"/>
</dbReference>
<keyword evidence="6 8" id="KW-0830">Ubiquinone</keyword>
<dbReference type="InterPro" id="IPR008703">
    <property type="entry name" value="NqrA"/>
</dbReference>
<evidence type="ECO:0000313" key="12">
    <source>
        <dbReference type="EMBL" id="CTQ78804.1"/>
    </source>
</evidence>
<protein>
    <recommendedName>
        <fullName evidence="8">Na(+)-translocating NADH-quinone reductase subunit A</fullName>
        <shortName evidence="8">Na(+)-NQR subunit A</shortName>
        <shortName evidence="8">Na(+)-translocating NQR subunit A</shortName>
        <ecNumber evidence="8">7.2.1.1</ecNumber>
    </recommendedName>
    <alternativeName>
        <fullName evidence="8">NQR complex subunit A</fullName>
    </alternativeName>
    <alternativeName>
        <fullName evidence="8">NQR-1 subunit A</fullName>
    </alternativeName>
</protein>
<dbReference type="OrthoDB" id="9774536at2"/>
<dbReference type="InterPro" id="IPR022615">
    <property type="entry name" value="NqrA_C_domain"/>
</dbReference>
<evidence type="ECO:0000256" key="3">
    <source>
        <dbReference type="ARBA" id="ARBA00023027"/>
    </source>
</evidence>
<keyword evidence="13" id="KW-1185">Reference proteome</keyword>
<dbReference type="Pfam" id="PF05896">
    <property type="entry name" value="NQRA_N"/>
    <property type="match status" value="1"/>
</dbReference>
<dbReference type="Proteomes" id="UP000049983">
    <property type="component" value="Unassembled WGS sequence"/>
</dbReference>
<dbReference type="PANTHER" id="PTHR37839:SF1">
    <property type="entry name" value="NA(+)-TRANSLOCATING NADH-QUINONE REDUCTASE SUBUNIT A"/>
    <property type="match status" value="1"/>
</dbReference>
<dbReference type="AlphaFoldDB" id="A0A0M7AYX0"/>
<feature type="domain" description="Na(+)-translocating NADH-quinone reductase subunit A C-terminal" evidence="10">
    <location>
        <begin position="262"/>
        <end position="311"/>
    </location>
</feature>
<feature type="domain" description="NqrA second alpha/beta" evidence="11">
    <location>
        <begin position="114"/>
        <end position="257"/>
    </location>
</feature>
<comment type="subunit">
    <text evidence="8">Composed of six subunits; NqrA, NqrB, NqrC, NqrD, NqrE and NqrF.</text>
</comment>
<evidence type="ECO:0000256" key="4">
    <source>
        <dbReference type="ARBA" id="ARBA00023053"/>
    </source>
</evidence>
<keyword evidence="1 8" id="KW-0813">Transport</keyword>
<name>A0A0M7AYX0_9HYPH</name>
<feature type="domain" description="NqrA N-terminal barrel-sandwich hybrid" evidence="9">
    <location>
        <begin position="4"/>
        <end position="97"/>
    </location>
</feature>
<dbReference type="InterPro" id="IPR056148">
    <property type="entry name" value="NQRA_2nd"/>
</dbReference>
<dbReference type="Pfam" id="PF11973">
    <property type="entry name" value="NQRA_SLBB"/>
    <property type="match status" value="1"/>
</dbReference>
<evidence type="ECO:0000259" key="10">
    <source>
        <dbReference type="Pfam" id="PF11973"/>
    </source>
</evidence>
<evidence type="ECO:0000256" key="1">
    <source>
        <dbReference type="ARBA" id="ARBA00022448"/>
    </source>
</evidence>
<dbReference type="GO" id="GO:0016655">
    <property type="term" value="F:oxidoreductase activity, acting on NAD(P)H, quinone or similar compound as acceptor"/>
    <property type="evidence" value="ECO:0007669"/>
    <property type="project" value="UniProtKB-UniRule"/>
</dbReference>
<dbReference type="NCBIfam" id="NF003759">
    <property type="entry name" value="PRK05352.1-2"/>
    <property type="match status" value="1"/>
</dbReference>
<dbReference type="GO" id="GO:0006814">
    <property type="term" value="P:sodium ion transport"/>
    <property type="evidence" value="ECO:0007669"/>
    <property type="project" value="UniProtKB-UniRule"/>
</dbReference>
<keyword evidence="2 8" id="KW-1278">Translocase</keyword>
<proteinExistence type="inferred from homology"/>
<evidence type="ECO:0000256" key="6">
    <source>
        <dbReference type="ARBA" id="ARBA00023075"/>
    </source>
</evidence>
<evidence type="ECO:0000259" key="11">
    <source>
        <dbReference type="Pfam" id="PF24836"/>
    </source>
</evidence>
<evidence type="ECO:0000313" key="13">
    <source>
        <dbReference type="Proteomes" id="UP000049983"/>
    </source>
</evidence>